<gene>
    <name evidence="10" type="ORF">B0I36DRAFT_360236</name>
</gene>
<dbReference type="InterPro" id="IPR007219">
    <property type="entry name" value="XnlR_reg_dom"/>
</dbReference>
<feature type="compositionally biased region" description="Polar residues" evidence="8">
    <location>
        <begin position="1"/>
        <end position="21"/>
    </location>
</feature>
<evidence type="ECO:0000313" key="10">
    <source>
        <dbReference type="EMBL" id="KAH7034756.1"/>
    </source>
</evidence>
<dbReference type="InterPro" id="IPR036864">
    <property type="entry name" value="Zn2-C6_fun-type_DNA-bd_sf"/>
</dbReference>
<dbReference type="PANTHER" id="PTHR47782">
    <property type="entry name" value="ZN(II)2CYS6 TRANSCRIPTION FACTOR (EUROFUNG)-RELATED"/>
    <property type="match status" value="1"/>
</dbReference>
<comment type="subcellular location">
    <subcellularLocation>
        <location evidence="1">Nucleus</location>
    </subcellularLocation>
</comment>
<dbReference type="GO" id="GO:0045944">
    <property type="term" value="P:positive regulation of transcription by RNA polymerase II"/>
    <property type="evidence" value="ECO:0007669"/>
    <property type="project" value="TreeGrafter"/>
</dbReference>
<keyword evidence="2" id="KW-0479">Metal-binding</keyword>
<evidence type="ECO:0000259" key="9">
    <source>
        <dbReference type="PROSITE" id="PS50048"/>
    </source>
</evidence>
<dbReference type="Proteomes" id="UP000756346">
    <property type="component" value="Unassembled WGS sequence"/>
</dbReference>
<protein>
    <submittedName>
        <fullName evidence="10">Fungal-specific transcription factor domain-containing protein</fullName>
    </submittedName>
</protein>
<evidence type="ECO:0000256" key="6">
    <source>
        <dbReference type="ARBA" id="ARBA00023163"/>
    </source>
</evidence>
<dbReference type="PANTHER" id="PTHR47782:SF12">
    <property type="entry name" value="ZN(II)2CYS6 TRANSCRIPTION FACTOR (EUROFUNG)"/>
    <property type="match status" value="1"/>
</dbReference>
<evidence type="ECO:0000256" key="1">
    <source>
        <dbReference type="ARBA" id="ARBA00004123"/>
    </source>
</evidence>
<feature type="domain" description="Zn(2)-C6 fungal-type" evidence="9">
    <location>
        <begin position="44"/>
        <end position="74"/>
    </location>
</feature>
<dbReference type="AlphaFoldDB" id="A0A9P9BW60"/>
<dbReference type="InterPro" id="IPR052202">
    <property type="entry name" value="Yeast_MetPath_Reg"/>
</dbReference>
<accession>A0A9P9BW60</accession>
<evidence type="ECO:0000256" key="5">
    <source>
        <dbReference type="ARBA" id="ARBA00023125"/>
    </source>
</evidence>
<comment type="caution">
    <text evidence="10">The sequence shown here is derived from an EMBL/GenBank/DDBJ whole genome shotgun (WGS) entry which is preliminary data.</text>
</comment>
<dbReference type="Pfam" id="PF04082">
    <property type="entry name" value="Fungal_trans"/>
    <property type="match status" value="1"/>
</dbReference>
<dbReference type="Gene3D" id="4.10.240.10">
    <property type="entry name" value="Zn(2)-C6 fungal-type DNA-binding domain"/>
    <property type="match status" value="1"/>
</dbReference>
<dbReference type="PROSITE" id="PS00463">
    <property type="entry name" value="ZN2_CY6_FUNGAL_1"/>
    <property type="match status" value="1"/>
</dbReference>
<dbReference type="PROSITE" id="PS50048">
    <property type="entry name" value="ZN2_CY6_FUNGAL_2"/>
    <property type="match status" value="1"/>
</dbReference>
<organism evidence="10 11">
    <name type="scientific">Microdochium trichocladiopsis</name>
    <dbReference type="NCBI Taxonomy" id="1682393"/>
    <lineage>
        <taxon>Eukaryota</taxon>
        <taxon>Fungi</taxon>
        <taxon>Dikarya</taxon>
        <taxon>Ascomycota</taxon>
        <taxon>Pezizomycotina</taxon>
        <taxon>Sordariomycetes</taxon>
        <taxon>Xylariomycetidae</taxon>
        <taxon>Xylariales</taxon>
        <taxon>Microdochiaceae</taxon>
        <taxon>Microdochium</taxon>
    </lineage>
</organism>
<dbReference type="GO" id="GO:0006351">
    <property type="term" value="P:DNA-templated transcription"/>
    <property type="evidence" value="ECO:0007669"/>
    <property type="project" value="InterPro"/>
</dbReference>
<dbReference type="CDD" id="cd00067">
    <property type="entry name" value="GAL4"/>
    <property type="match status" value="1"/>
</dbReference>
<keyword evidence="3" id="KW-0862">Zinc</keyword>
<dbReference type="Pfam" id="PF00172">
    <property type="entry name" value="Zn_clus"/>
    <property type="match status" value="1"/>
</dbReference>
<dbReference type="InterPro" id="IPR001138">
    <property type="entry name" value="Zn2Cys6_DnaBD"/>
</dbReference>
<feature type="region of interest" description="Disordered" evidence="8">
    <location>
        <begin position="120"/>
        <end position="151"/>
    </location>
</feature>
<dbReference type="GO" id="GO:0008270">
    <property type="term" value="F:zinc ion binding"/>
    <property type="evidence" value="ECO:0007669"/>
    <property type="project" value="InterPro"/>
</dbReference>
<evidence type="ECO:0000313" key="11">
    <source>
        <dbReference type="Proteomes" id="UP000756346"/>
    </source>
</evidence>
<name>A0A9P9BW60_9PEZI</name>
<dbReference type="SMART" id="SM00906">
    <property type="entry name" value="Fungal_trans"/>
    <property type="match status" value="1"/>
</dbReference>
<evidence type="ECO:0000256" key="2">
    <source>
        <dbReference type="ARBA" id="ARBA00022723"/>
    </source>
</evidence>
<feature type="compositionally biased region" description="Low complexity" evidence="8">
    <location>
        <begin position="120"/>
        <end position="132"/>
    </location>
</feature>
<keyword evidence="6" id="KW-0804">Transcription</keyword>
<dbReference type="OrthoDB" id="9970124at2759"/>
<dbReference type="RefSeq" id="XP_046014849.1">
    <property type="nucleotide sequence ID" value="XM_046158271.1"/>
</dbReference>
<keyword evidence="4" id="KW-0805">Transcription regulation</keyword>
<evidence type="ECO:0000256" key="3">
    <source>
        <dbReference type="ARBA" id="ARBA00022833"/>
    </source>
</evidence>
<reference evidence="10" key="1">
    <citation type="journal article" date="2021" name="Nat. Commun.">
        <title>Genetic determinants of endophytism in the Arabidopsis root mycobiome.</title>
        <authorList>
            <person name="Mesny F."/>
            <person name="Miyauchi S."/>
            <person name="Thiergart T."/>
            <person name="Pickel B."/>
            <person name="Atanasova L."/>
            <person name="Karlsson M."/>
            <person name="Huettel B."/>
            <person name="Barry K.W."/>
            <person name="Haridas S."/>
            <person name="Chen C."/>
            <person name="Bauer D."/>
            <person name="Andreopoulos W."/>
            <person name="Pangilinan J."/>
            <person name="LaButti K."/>
            <person name="Riley R."/>
            <person name="Lipzen A."/>
            <person name="Clum A."/>
            <person name="Drula E."/>
            <person name="Henrissat B."/>
            <person name="Kohler A."/>
            <person name="Grigoriev I.V."/>
            <person name="Martin F.M."/>
            <person name="Hacquard S."/>
        </authorList>
    </citation>
    <scope>NUCLEOTIDE SEQUENCE</scope>
    <source>
        <strain evidence="10">MPI-CAGE-CH-0230</strain>
    </source>
</reference>
<dbReference type="EMBL" id="JAGTJQ010000003">
    <property type="protein sequence ID" value="KAH7034756.1"/>
    <property type="molecule type" value="Genomic_DNA"/>
</dbReference>
<feature type="region of interest" description="Disordered" evidence="8">
    <location>
        <begin position="1"/>
        <end position="37"/>
    </location>
</feature>
<keyword evidence="7" id="KW-0539">Nucleus</keyword>
<dbReference type="GeneID" id="70187817"/>
<evidence type="ECO:0000256" key="4">
    <source>
        <dbReference type="ARBA" id="ARBA00023015"/>
    </source>
</evidence>
<dbReference type="SMART" id="SM00066">
    <property type="entry name" value="GAL4"/>
    <property type="match status" value="1"/>
</dbReference>
<dbReference type="GO" id="GO:0005634">
    <property type="term" value="C:nucleus"/>
    <property type="evidence" value="ECO:0007669"/>
    <property type="project" value="UniProtKB-SubCell"/>
</dbReference>
<evidence type="ECO:0000256" key="8">
    <source>
        <dbReference type="SAM" id="MobiDB-lite"/>
    </source>
</evidence>
<sequence>MSGFDGSTSSPDTADTGTGASPHQPAPDQPMIPRKGKRDRVALACQRCKTRKQKCDGHRPACASCARLSLKCVYIVPLVPAAGEKKLYIKALEQRIAELESYLASVGHMSVGTDHLRRLSQAAAGSSASPPQQSLPPSQPDQTIRQPSEDDGDDILRAVRDLSLQASGHYVGASSHITIGRVLSSVVNSQRPPFAVINEEHLTQGDEDPAPKSVYSNQHGEMIGVPFLTAAVATRLIQGWFRHIATRYPCLHSSRVMELHRNRDNLTDDYEKTILHLIYAVSGRWLESAGEMGHFFSDQHYDLAFDEMDSMLQLRDSRTVDYLLLMALYCTRAPRDPGAWTYIGAAMRVCIELGLHRKPRRQSPSVANEMSKRRFWTTYFLDRDISIAIGRPPSISDHDIDVELPLDIPENTLDDAYVRKASLNVQKTPVSPVNSMTSFVHRTRLKIIESEIQHTVYRVDRTDKVPDATLNTFLDRLNHWKDTVPYEAQSYVHSHDTAFEGIEFYTIHYYRCVRFLLYPQLAENPVNMHYLKLCSDACAGIISDYRRLHHIFPVGFSALSIQSVFMAGLTMIYCAWLAPVNFLSVDGPLTDCQLLLYIVTERYPSARKYRDVFERIKTTISTLIAQGKHEPRNPVPLDTHMQTEFPQMAAPQWGSGMNADLSFMINTMTGNTTATTPPFDMSIDPTASAMMGHSMEQADEMAYHWGAVPTNLGTGLDTMSGTFH</sequence>
<dbReference type="GO" id="GO:0000981">
    <property type="term" value="F:DNA-binding transcription factor activity, RNA polymerase II-specific"/>
    <property type="evidence" value="ECO:0007669"/>
    <property type="project" value="InterPro"/>
</dbReference>
<dbReference type="SUPFAM" id="SSF57701">
    <property type="entry name" value="Zn2/Cys6 DNA-binding domain"/>
    <property type="match status" value="1"/>
</dbReference>
<dbReference type="CDD" id="cd12148">
    <property type="entry name" value="fungal_TF_MHR"/>
    <property type="match status" value="1"/>
</dbReference>
<evidence type="ECO:0000256" key="7">
    <source>
        <dbReference type="ARBA" id="ARBA00023242"/>
    </source>
</evidence>
<keyword evidence="5" id="KW-0238">DNA-binding</keyword>
<dbReference type="GO" id="GO:0043565">
    <property type="term" value="F:sequence-specific DNA binding"/>
    <property type="evidence" value="ECO:0007669"/>
    <property type="project" value="TreeGrafter"/>
</dbReference>
<keyword evidence="11" id="KW-1185">Reference proteome</keyword>
<proteinExistence type="predicted"/>